<reference evidence="7 8" key="1">
    <citation type="journal article" date="2016" name="Mol. Biol. Evol.">
        <title>Genome-Wide Survey of Gut Fungi (Harpellales) Reveals the First Horizontally Transferred Ubiquitin Gene from a Mosquito Host.</title>
        <authorList>
            <person name="Wang Y."/>
            <person name="White M.M."/>
            <person name="Kvist S."/>
            <person name="Moncalvo J.M."/>
        </authorList>
    </citation>
    <scope>NUCLEOTIDE SEQUENCE [LARGE SCALE GENOMIC DNA]</scope>
    <source>
        <strain evidence="7 8">ALG-7-W6</strain>
    </source>
</reference>
<dbReference type="InterPro" id="IPR036615">
    <property type="entry name" value="Mur_ligase_C_dom_sf"/>
</dbReference>
<dbReference type="SUPFAM" id="SSF53623">
    <property type="entry name" value="MurD-like peptide ligases, catalytic domain"/>
    <property type="match status" value="2"/>
</dbReference>
<keyword evidence="8" id="KW-1185">Reference proteome</keyword>
<dbReference type="Proteomes" id="UP000187455">
    <property type="component" value="Unassembled WGS sequence"/>
</dbReference>
<keyword evidence="2" id="KW-0436">Ligase</keyword>
<evidence type="ECO:0000313" key="8">
    <source>
        <dbReference type="Proteomes" id="UP000187455"/>
    </source>
</evidence>
<dbReference type="EMBL" id="LSSL01000889">
    <property type="protein sequence ID" value="OLY83464.1"/>
    <property type="molecule type" value="Genomic_DNA"/>
</dbReference>
<dbReference type="PANTHER" id="PTHR11136">
    <property type="entry name" value="FOLYLPOLYGLUTAMATE SYNTHASE-RELATED"/>
    <property type="match status" value="1"/>
</dbReference>
<dbReference type="UniPathway" id="UPA00850"/>
<dbReference type="GO" id="GO:0005739">
    <property type="term" value="C:mitochondrion"/>
    <property type="evidence" value="ECO:0007669"/>
    <property type="project" value="TreeGrafter"/>
</dbReference>
<dbReference type="AlphaFoldDB" id="A0A1R0H2S8"/>
<dbReference type="Gene3D" id="3.90.190.20">
    <property type="entry name" value="Mur ligase, C-terminal domain"/>
    <property type="match status" value="1"/>
</dbReference>
<evidence type="ECO:0000256" key="2">
    <source>
        <dbReference type="ARBA" id="ARBA00022598"/>
    </source>
</evidence>
<dbReference type="Gene3D" id="3.40.1190.10">
    <property type="entry name" value="Mur-like, catalytic domain"/>
    <property type="match status" value="1"/>
</dbReference>
<evidence type="ECO:0000256" key="5">
    <source>
        <dbReference type="ARBA" id="ARBA00022840"/>
    </source>
</evidence>
<dbReference type="PANTHER" id="PTHR11136:SF0">
    <property type="entry name" value="DIHYDROFOLATE SYNTHETASE-RELATED"/>
    <property type="match status" value="1"/>
</dbReference>
<organism evidence="7 8">
    <name type="scientific">Smittium mucronatum</name>
    <dbReference type="NCBI Taxonomy" id="133383"/>
    <lineage>
        <taxon>Eukaryota</taxon>
        <taxon>Fungi</taxon>
        <taxon>Fungi incertae sedis</taxon>
        <taxon>Zoopagomycota</taxon>
        <taxon>Kickxellomycotina</taxon>
        <taxon>Harpellomycetes</taxon>
        <taxon>Harpellales</taxon>
        <taxon>Legeriomycetaceae</taxon>
        <taxon>Smittium</taxon>
    </lineage>
</organism>
<dbReference type="STRING" id="133383.A0A1R0H2S8"/>
<name>A0A1R0H2S8_9FUNG</name>
<dbReference type="GO" id="GO:0008841">
    <property type="term" value="F:dihydrofolate synthase activity"/>
    <property type="evidence" value="ECO:0007669"/>
    <property type="project" value="TreeGrafter"/>
</dbReference>
<dbReference type="GO" id="GO:0005829">
    <property type="term" value="C:cytosol"/>
    <property type="evidence" value="ECO:0007669"/>
    <property type="project" value="TreeGrafter"/>
</dbReference>
<evidence type="ECO:0000256" key="4">
    <source>
        <dbReference type="ARBA" id="ARBA00022741"/>
    </source>
</evidence>
<evidence type="ECO:0000256" key="6">
    <source>
        <dbReference type="ARBA" id="ARBA00022842"/>
    </source>
</evidence>
<keyword evidence="4" id="KW-0547">Nucleotide-binding</keyword>
<evidence type="ECO:0000256" key="1">
    <source>
        <dbReference type="ARBA" id="ARBA00008276"/>
    </source>
</evidence>
<dbReference type="GO" id="GO:0004326">
    <property type="term" value="F:tetrahydrofolylpolyglutamate synthase activity"/>
    <property type="evidence" value="ECO:0007669"/>
    <property type="project" value="InterPro"/>
</dbReference>
<comment type="similarity">
    <text evidence="1">Belongs to the folylpolyglutamate synthase family.</text>
</comment>
<dbReference type="InterPro" id="IPR036565">
    <property type="entry name" value="Mur-like_cat_sf"/>
</dbReference>
<accession>A0A1R0H2S8</accession>
<dbReference type="SUPFAM" id="SSF53244">
    <property type="entry name" value="MurD-like peptide ligases, peptide-binding domain"/>
    <property type="match status" value="1"/>
</dbReference>
<evidence type="ECO:0000256" key="3">
    <source>
        <dbReference type="ARBA" id="ARBA00022723"/>
    </source>
</evidence>
<comment type="caution">
    <text evidence="7">The sequence shown here is derived from an EMBL/GenBank/DDBJ whole genome shotgun (WGS) entry which is preliminary data.</text>
</comment>
<gene>
    <name evidence="7" type="ORF">AYI68_g2395</name>
</gene>
<dbReference type="OrthoDB" id="5212574at2759"/>
<protein>
    <submittedName>
        <fullName evidence="7">Dihydrofolate synthetase</fullName>
    </submittedName>
</protein>
<dbReference type="GO" id="GO:0046872">
    <property type="term" value="F:metal ion binding"/>
    <property type="evidence" value="ECO:0007669"/>
    <property type="project" value="UniProtKB-KW"/>
</dbReference>
<dbReference type="InterPro" id="IPR001645">
    <property type="entry name" value="Folylpolyglutamate_synth"/>
</dbReference>
<keyword evidence="5" id="KW-0067">ATP-binding</keyword>
<dbReference type="GO" id="GO:0005524">
    <property type="term" value="F:ATP binding"/>
    <property type="evidence" value="ECO:0007669"/>
    <property type="project" value="UniProtKB-KW"/>
</dbReference>
<keyword evidence="3" id="KW-0479">Metal-binding</keyword>
<sequence length="567" mass="63922">MDLGTDKLLFFFNSVFKKSPLDILRIVHVGGTNGKGSVCALISSTFTCSGINNLKISLADHDRIRRLIKDSEIDLNNLLDDYSNSQAESSLNDMINRFKGLKLSNFEVDVVEAILWFLENQVDIAIFEVGVGGEEDGTNIFDRIHPYKHLYYKLRRIPLPIIIESNESSCLSSLVQCICSIDLDHVGLIGNDLKEIAVTKLGIARRKSVLIMGKQNHQQVKDTIMNYIEENKLENVVDSSKNWSVVENLTTENISKNGNFEDLSKLSALKICKQPKYLIKNGERILVETVIEEDSYDFVPIALCGEYQATNAAISYYALQVLATKFNFNKITQESVFSGFLKVFWPGRLSWIKVEAGPAENRLASEFLKMPPKEYCQQNFEKVDQLYTLVDGAHNPAAAIELSKYIKTVKTAFFSKNNRHLDVIYLMGFTKGKKIGEILNILIDKNSNDQLWAISFRQPAEMPWISSVEPSVIIEEFHQSIKTDKPNNGFVAKEMDSLEQVFEQYHQILELYNNNNTSRQGKSDGVDGGCGGCLLVVCGSLYLVSDVLSFLESNPWPDFHPFKPSIS</sequence>
<keyword evidence="6" id="KW-0460">Magnesium</keyword>
<evidence type="ECO:0000313" key="7">
    <source>
        <dbReference type="EMBL" id="OLY83464.1"/>
    </source>
</evidence>
<proteinExistence type="inferred from homology"/>